<feature type="region of interest" description="Disordered" evidence="1">
    <location>
        <begin position="1"/>
        <end position="97"/>
    </location>
</feature>
<name>A0A2P4XNA3_9STRA</name>
<feature type="compositionally biased region" description="Basic and acidic residues" evidence="1">
    <location>
        <begin position="371"/>
        <end position="381"/>
    </location>
</feature>
<reference evidence="2 3" key="1">
    <citation type="journal article" date="2017" name="Genome Biol. Evol.">
        <title>Phytophthora megakarya and P. palmivora, closely related causal agents of cacao black pod rot, underwent increases in genome sizes and gene numbers by different mechanisms.</title>
        <authorList>
            <person name="Ali S.S."/>
            <person name="Shao J."/>
            <person name="Lary D.J."/>
            <person name="Kronmiller B."/>
            <person name="Shen D."/>
            <person name="Strem M.D."/>
            <person name="Amoako-Attah I."/>
            <person name="Akrofi A.Y."/>
            <person name="Begoude B.A."/>
            <person name="Ten Hoopen G.M."/>
            <person name="Coulibaly K."/>
            <person name="Kebe B.I."/>
            <person name="Melnick R.L."/>
            <person name="Guiltinan M.J."/>
            <person name="Tyler B.M."/>
            <person name="Meinhardt L.W."/>
            <person name="Bailey B.A."/>
        </authorList>
    </citation>
    <scope>NUCLEOTIDE SEQUENCE [LARGE SCALE GENOMIC DNA]</scope>
    <source>
        <strain evidence="3">sbr112.9</strain>
    </source>
</reference>
<feature type="compositionally biased region" description="Basic and acidic residues" evidence="1">
    <location>
        <begin position="1"/>
        <end position="14"/>
    </location>
</feature>
<organism evidence="2 3">
    <name type="scientific">Phytophthora palmivora</name>
    <dbReference type="NCBI Taxonomy" id="4796"/>
    <lineage>
        <taxon>Eukaryota</taxon>
        <taxon>Sar</taxon>
        <taxon>Stramenopiles</taxon>
        <taxon>Oomycota</taxon>
        <taxon>Peronosporomycetes</taxon>
        <taxon>Peronosporales</taxon>
        <taxon>Peronosporaceae</taxon>
        <taxon>Phytophthora</taxon>
    </lineage>
</organism>
<evidence type="ECO:0000313" key="3">
    <source>
        <dbReference type="Proteomes" id="UP000237271"/>
    </source>
</evidence>
<keyword evidence="2" id="KW-0067">ATP-binding</keyword>
<keyword evidence="3" id="KW-1185">Reference proteome</keyword>
<accession>A0A2P4XNA3</accession>
<sequence length="405" mass="43961">MRVQKDKAKKEPRTQTRARATSASPSQDAPVDDTESSKAKAAPTSSPAKNLTLDEGKARAQVVKAAPQKRADDGAAAAKKRAASDSPTSELSTVKGFRSLFDASDKVEEEGAVTDPQEIYNDLDEEQERYQAAQLQGASEVASSASPTPVYPHGYYPPDAGSWSPMFPEHLKAPRGLNHGRTSRGACERASVQDEPLFATTSRPLGIHESPEETRRPWWALPRVGYPLGTARELHNPIPGRGPVLEELKELREDRLLSYVLDQRDLRIAFAHLITKRQLHSVMEGLRQQSKSSAQDERGYGSRRKAVKKPRTTYAPVDPRSQQTSGSQPGAGLPAPTSSVTRGIPATSQAAGASQNATALGRPAPHGCGARRSDHPEKELDPWWIHESPSDSDPGTLPQDCVPDR</sequence>
<evidence type="ECO:0000313" key="2">
    <source>
        <dbReference type="EMBL" id="POM67040.1"/>
    </source>
</evidence>
<feature type="compositionally biased region" description="Basic residues" evidence="1">
    <location>
        <begin position="301"/>
        <end position="311"/>
    </location>
</feature>
<protein>
    <submittedName>
        <fullName evidence="2">ATP-binding cassette (ABC) Superfamily</fullName>
    </submittedName>
</protein>
<dbReference type="Proteomes" id="UP000237271">
    <property type="component" value="Unassembled WGS sequence"/>
</dbReference>
<keyword evidence="2" id="KW-0547">Nucleotide-binding</keyword>
<feature type="compositionally biased region" description="Low complexity" evidence="1">
    <location>
        <begin position="39"/>
        <end position="49"/>
    </location>
</feature>
<dbReference type="AlphaFoldDB" id="A0A2P4XNA3"/>
<feature type="compositionally biased region" description="Polar residues" evidence="1">
    <location>
        <begin position="336"/>
        <end position="358"/>
    </location>
</feature>
<comment type="caution">
    <text evidence="2">The sequence shown here is derived from an EMBL/GenBank/DDBJ whole genome shotgun (WGS) entry which is preliminary data.</text>
</comment>
<evidence type="ECO:0000256" key="1">
    <source>
        <dbReference type="SAM" id="MobiDB-lite"/>
    </source>
</evidence>
<dbReference type="EMBL" id="NCKW01009484">
    <property type="protein sequence ID" value="POM67040.1"/>
    <property type="molecule type" value="Genomic_DNA"/>
</dbReference>
<feature type="compositionally biased region" description="Polar residues" evidence="1">
    <location>
        <begin position="15"/>
        <end position="27"/>
    </location>
</feature>
<dbReference type="GO" id="GO:0005524">
    <property type="term" value="F:ATP binding"/>
    <property type="evidence" value="ECO:0007669"/>
    <property type="project" value="UniProtKB-KW"/>
</dbReference>
<proteinExistence type="predicted"/>
<feature type="region of interest" description="Disordered" evidence="1">
    <location>
        <begin position="285"/>
        <end position="405"/>
    </location>
</feature>
<dbReference type="OrthoDB" id="126917at2759"/>
<gene>
    <name evidence="2" type="ORF">PHPALM_17018</name>
</gene>